<feature type="transmembrane region" description="Helical" evidence="1">
    <location>
        <begin position="178"/>
        <end position="206"/>
    </location>
</feature>
<protein>
    <recommendedName>
        <fullName evidence="4">Glycerophosphoryl diester phosphodiesterase membrane domain-containing protein</fullName>
    </recommendedName>
</protein>
<feature type="transmembrane region" description="Helical" evidence="1">
    <location>
        <begin position="136"/>
        <end position="158"/>
    </location>
</feature>
<sequence length="258" mass="27374">MSDTYEHSEPLGVGALISRTFSVFFRHVLLFMAIAFVPTLVVGLVSLALMPDLMGFGSTGAIDPNFTFPTTAFAIVTILSLVVYLLVIGVSTLAAYDVSLGRPTQFGAYISRTLASALPIVVLGLVYYILISLGLLLLILPGLYILAMFYVLVPAILVERAGFSGLSRAASLSKGYRWPVLGSIIVVFLLTVIVSIIVNMVAGVVVAMTGSLVVSVVIQSVVNALAYGLTAVFAAVLYARLRELKEGVGMSDLVSVFE</sequence>
<keyword evidence="1" id="KW-0472">Membrane</keyword>
<reference evidence="2 3" key="1">
    <citation type="submission" date="2019-12" db="EMBL/GenBank/DDBJ databases">
        <title>Complete genome sequence of Algicella marina strain 9Alg 56(T) isolated from the red alga Tichocarpus crinitus.</title>
        <authorList>
            <person name="Kim S.-G."/>
            <person name="Nedashkovskaya O.I."/>
        </authorList>
    </citation>
    <scope>NUCLEOTIDE SEQUENCE [LARGE SCALE GENOMIC DNA]</scope>
    <source>
        <strain evidence="2 3">9Alg 56</strain>
    </source>
</reference>
<evidence type="ECO:0000313" key="3">
    <source>
        <dbReference type="Proteomes" id="UP000464495"/>
    </source>
</evidence>
<dbReference type="KEGG" id="amaq:GO499_04730"/>
<name>A0A6P1SV23_9RHOB</name>
<keyword evidence="3" id="KW-1185">Reference proteome</keyword>
<keyword evidence="1" id="KW-1133">Transmembrane helix</keyword>
<dbReference type="EMBL" id="CP046620">
    <property type="protein sequence ID" value="QHQ34544.1"/>
    <property type="molecule type" value="Genomic_DNA"/>
</dbReference>
<feature type="transmembrane region" description="Helical" evidence="1">
    <location>
        <begin position="108"/>
        <end position="130"/>
    </location>
</feature>
<gene>
    <name evidence="2" type="ORF">GO499_04730</name>
</gene>
<evidence type="ECO:0000313" key="2">
    <source>
        <dbReference type="EMBL" id="QHQ34544.1"/>
    </source>
</evidence>
<proteinExistence type="predicted"/>
<dbReference type="Proteomes" id="UP000464495">
    <property type="component" value="Chromosome"/>
</dbReference>
<accession>A0A6P1SV23</accession>
<feature type="transmembrane region" description="Helical" evidence="1">
    <location>
        <begin position="70"/>
        <end position="96"/>
    </location>
</feature>
<dbReference type="RefSeq" id="WP_161861113.1">
    <property type="nucleotide sequence ID" value="NZ_CP046620.1"/>
</dbReference>
<dbReference type="AlphaFoldDB" id="A0A6P1SV23"/>
<evidence type="ECO:0000256" key="1">
    <source>
        <dbReference type="SAM" id="Phobius"/>
    </source>
</evidence>
<feature type="transmembrane region" description="Helical" evidence="1">
    <location>
        <begin position="28"/>
        <end position="50"/>
    </location>
</feature>
<keyword evidence="1" id="KW-0812">Transmembrane</keyword>
<organism evidence="2 3">
    <name type="scientific">Algicella marina</name>
    <dbReference type="NCBI Taxonomy" id="2683284"/>
    <lineage>
        <taxon>Bacteria</taxon>
        <taxon>Pseudomonadati</taxon>
        <taxon>Pseudomonadota</taxon>
        <taxon>Alphaproteobacteria</taxon>
        <taxon>Rhodobacterales</taxon>
        <taxon>Paracoccaceae</taxon>
        <taxon>Algicella</taxon>
    </lineage>
</organism>
<evidence type="ECO:0008006" key="4">
    <source>
        <dbReference type="Google" id="ProtNLM"/>
    </source>
</evidence>
<feature type="transmembrane region" description="Helical" evidence="1">
    <location>
        <begin position="212"/>
        <end position="238"/>
    </location>
</feature>